<reference evidence="13 14" key="1">
    <citation type="journal article" date="2024" name="Nat. Commun.">
        <title>Phylogenomics reveals the evolutionary origins of lichenization in chlorophyte algae.</title>
        <authorList>
            <person name="Puginier C."/>
            <person name="Libourel C."/>
            <person name="Otte J."/>
            <person name="Skaloud P."/>
            <person name="Haon M."/>
            <person name="Grisel S."/>
            <person name="Petersen M."/>
            <person name="Berrin J.G."/>
            <person name="Delaux P.M."/>
            <person name="Dal Grande F."/>
            <person name="Keller J."/>
        </authorList>
    </citation>
    <scope>NUCLEOTIDE SEQUENCE [LARGE SCALE GENOMIC DNA]</scope>
    <source>
        <strain evidence="13 14">SAG 216-7</strain>
    </source>
</reference>
<evidence type="ECO:0000256" key="10">
    <source>
        <dbReference type="SAM" id="MobiDB-lite"/>
    </source>
</evidence>
<dbReference type="PRINTS" id="PR00421">
    <property type="entry name" value="THIOREDOXIN"/>
</dbReference>
<evidence type="ECO:0000256" key="2">
    <source>
        <dbReference type="ARBA" id="ARBA00006347"/>
    </source>
</evidence>
<dbReference type="InterPro" id="IPR017937">
    <property type="entry name" value="Thioredoxin_CS"/>
</dbReference>
<dbReference type="PANTHER" id="PTHR45672">
    <property type="entry name" value="PROTEIN DISULFIDE-ISOMERASE C17H9.14C-RELATED"/>
    <property type="match status" value="1"/>
</dbReference>
<dbReference type="SUPFAM" id="SSF52833">
    <property type="entry name" value="Thioredoxin-like"/>
    <property type="match status" value="1"/>
</dbReference>
<evidence type="ECO:0000256" key="8">
    <source>
        <dbReference type="ARBA" id="ARBA00023284"/>
    </source>
</evidence>
<keyword evidence="4 11" id="KW-0732">Signal</keyword>
<dbReference type="InterPro" id="IPR051063">
    <property type="entry name" value="PDI"/>
</dbReference>
<dbReference type="InterPro" id="IPR005788">
    <property type="entry name" value="PDI_thioredoxin-like_dom"/>
</dbReference>
<protein>
    <recommendedName>
        <fullName evidence="3">protein disulfide-isomerase</fullName>
        <ecNumber evidence="3">5.3.4.1</ecNumber>
    </recommendedName>
</protein>
<comment type="catalytic activity">
    <reaction evidence="1">
        <text>Catalyzes the rearrangement of -S-S- bonds in proteins.</text>
        <dbReference type="EC" id="5.3.4.1"/>
    </reaction>
</comment>
<dbReference type="EC" id="5.3.4.1" evidence="3"/>
<dbReference type="InterPro" id="IPR011679">
    <property type="entry name" value="ERp29_C"/>
</dbReference>
<evidence type="ECO:0000313" key="14">
    <source>
        <dbReference type="Proteomes" id="UP001491310"/>
    </source>
</evidence>
<name>A0ABR2YMH8_9CHLO</name>
<dbReference type="InterPro" id="IPR036356">
    <property type="entry name" value="ERp29_C_sf"/>
</dbReference>
<evidence type="ECO:0000256" key="7">
    <source>
        <dbReference type="ARBA" id="ARBA00023235"/>
    </source>
</evidence>
<dbReference type="Pfam" id="PF07749">
    <property type="entry name" value="ERp29"/>
    <property type="match status" value="1"/>
</dbReference>
<sequence length="260" mass="28170">MKSILYLLLWAALGTIILCEDDPTESLAGVHDLTPADFDKIVNGGKHALVEFYAPWCGHCKHLTPEYKKLGEAVAKDPKLKNSVVVAKVNADDHREIGERFGVRGFPTIKFFGRGKPVTAPEDYNSGRTSEAFLAFLHEKVAADKGFARIGSLDALARDFLAAADKTGASAALKTAAEKLDEAQKAAGMLYSKFAEKAAAKGGDFFKTETARLERLLESGKVGANKAAEISQKLSVLTAFSPDDEEEDEFTKEQLSKAEE</sequence>
<accession>A0ABR2YMH8</accession>
<comment type="similarity">
    <text evidence="2 9">Belongs to the protein disulfide isomerase family.</text>
</comment>
<dbReference type="Gene3D" id="1.20.1150.12">
    <property type="entry name" value="Endoplasmic reticulum resident protein 29, C-terminal domain"/>
    <property type="match status" value="1"/>
</dbReference>
<feature type="signal peptide" evidence="11">
    <location>
        <begin position="1"/>
        <end position="19"/>
    </location>
</feature>
<comment type="caution">
    <text evidence="13">The sequence shown here is derived from an EMBL/GenBank/DDBJ whole genome shotgun (WGS) entry which is preliminary data.</text>
</comment>
<evidence type="ECO:0000313" key="13">
    <source>
        <dbReference type="EMBL" id="KAK9908111.1"/>
    </source>
</evidence>
<evidence type="ECO:0000256" key="11">
    <source>
        <dbReference type="SAM" id="SignalP"/>
    </source>
</evidence>
<evidence type="ECO:0000259" key="12">
    <source>
        <dbReference type="PROSITE" id="PS51352"/>
    </source>
</evidence>
<feature type="region of interest" description="Disordered" evidence="10">
    <location>
        <begin position="241"/>
        <end position="260"/>
    </location>
</feature>
<organism evidence="13 14">
    <name type="scientific">Coccomyxa subellipsoidea</name>
    <dbReference type="NCBI Taxonomy" id="248742"/>
    <lineage>
        <taxon>Eukaryota</taxon>
        <taxon>Viridiplantae</taxon>
        <taxon>Chlorophyta</taxon>
        <taxon>core chlorophytes</taxon>
        <taxon>Trebouxiophyceae</taxon>
        <taxon>Trebouxiophyceae incertae sedis</taxon>
        <taxon>Coccomyxaceae</taxon>
        <taxon>Coccomyxa</taxon>
    </lineage>
</organism>
<evidence type="ECO:0000256" key="9">
    <source>
        <dbReference type="RuleBase" id="RU004208"/>
    </source>
</evidence>
<dbReference type="InterPro" id="IPR036249">
    <property type="entry name" value="Thioredoxin-like_sf"/>
</dbReference>
<dbReference type="Pfam" id="PF00085">
    <property type="entry name" value="Thioredoxin"/>
    <property type="match status" value="1"/>
</dbReference>
<evidence type="ECO:0000256" key="3">
    <source>
        <dbReference type="ARBA" id="ARBA00012723"/>
    </source>
</evidence>
<evidence type="ECO:0000256" key="1">
    <source>
        <dbReference type="ARBA" id="ARBA00001182"/>
    </source>
</evidence>
<dbReference type="PROSITE" id="PS00194">
    <property type="entry name" value="THIOREDOXIN_1"/>
    <property type="match status" value="1"/>
</dbReference>
<dbReference type="NCBIfam" id="TIGR01126">
    <property type="entry name" value="pdi_dom"/>
    <property type="match status" value="1"/>
</dbReference>
<dbReference type="Gene3D" id="3.40.30.10">
    <property type="entry name" value="Glutaredoxin"/>
    <property type="match status" value="1"/>
</dbReference>
<dbReference type="InterPro" id="IPR013766">
    <property type="entry name" value="Thioredoxin_domain"/>
</dbReference>
<dbReference type="PANTHER" id="PTHR45672:SF11">
    <property type="entry name" value="PROTEIN DISULFIDE-ISOMERASE C17H9.14C"/>
    <property type="match status" value="1"/>
</dbReference>
<feature type="domain" description="Thioredoxin" evidence="12">
    <location>
        <begin position="7"/>
        <end position="142"/>
    </location>
</feature>
<feature type="compositionally biased region" description="Basic and acidic residues" evidence="10">
    <location>
        <begin position="251"/>
        <end position="260"/>
    </location>
</feature>
<dbReference type="Proteomes" id="UP001491310">
    <property type="component" value="Unassembled WGS sequence"/>
</dbReference>
<feature type="chain" id="PRO_5046106215" description="protein disulfide-isomerase" evidence="11">
    <location>
        <begin position="20"/>
        <end position="260"/>
    </location>
</feature>
<evidence type="ECO:0000256" key="4">
    <source>
        <dbReference type="ARBA" id="ARBA00022729"/>
    </source>
</evidence>
<keyword evidence="14" id="KW-1185">Reference proteome</keyword>
<proteinExistence type="inferred from homology"/>
<evidence type="ECO:0000256" key="6">
    <source>
        <dbReference type="ARBA" id="ARBA00023157"/>
    </source>
</evidence>
<keyword evidence="5" id="KW-0677">Repeat</keyword>
<keyword evidence="8" id="KW-0676">Redox-active center</keyword>
<dbReference type="PROSITE" id="PS51352">
    <property type="entry name" value="THIOREDOXIN_2"/>
    <property type="match status" value="1"/>
</dbReference>
<dbReference type="EMBL" id="JALJOT010000008">
    <property type="protein sequence ID" value="KAK9908111.1"/>
    <property type="molecule type" value="Genomic_DNA"/>
</dbReference>
<evidence type="ECO:0000256" key="5">
    <source>
        <dbReference type="ARBA" id="ARBA00022737"/>
    </source>
</evidence>
<keyword evidence="6" id="KW-1015">Disulfide bond</keyword>
<gene>
    <name evidence="13" type="ORF">WJX75_002885</name>
</gene>
<dbReference type="SUPFAM" id="SSF47933">
    <property type="entry name" value="ERP29 C domain-like"/>
    <property type="match status" value="1"/>
</dbReference>
<keyword evidence="7" id="KW-0413">Isomerase</keyword>